<keyword evidence="4" id="KW-0862">Zinc</keyword>
<dbReference type="SUPFAM" id="SSF53098">
    <property type="entry name" value="Ribonuclease H-like"/>
    <property type="match status" value="1"/>
</dbReference>
<comment type="caution">
    <text evidence="8">The sequence shown here is derived from an EMBL/GenBank/DDBJ whole genome shotgun (WGS) entry which is preliminary data.</text>
</comment>
<dbReference type="InterPro" id="IPR012337">
    <property type="entry name" value="RNaseH-like_sf"/>
</dbReference>
<feature type="compositionally biased region" description="Basic and acidic residues" evidence="6">
    <location>
        <begin position="31"/>
        <end position="47"/>
    </location>
</feature>
<evidence type="ECO:0000256" key="2">
    <source>
        <dbReference type="ARBA" id="ARBA00022723"/>
    </source>
</evidence>
<feature type="compositionally biased region" description="Basic residues" evidence="6">
    <location>
        <begin position="126"/>
        <end position="136"/>
    </location>
</feature>
<feature type="region of interest" description="Disordered" evidence="6">
    <location>
        <begin position="798"/>
        <end position="851"/>
    </location>
</feature>
<comment type="subcellular location">
    <subcellularLocation>
        <location evidence="1">Nucleus</location>
    </subcellularLocation>
</comment>
<dbReference type="GO" id="GO:0046983">
    <property type="term" value="F:protein dimerization activity"/>
    <property type="evidence" value="ECO:0007669"/>
    <property type="project" value="InterPro"/>
</dbReference>
<dbReference type="InterPro" id="IPR008906">
    <property type="entry name" value="HATC_C_dom"/>
</dbReference>
<dbReference type="EMBL" id="LUGG01000047">
    <property type="protein sequence ID" value="OBZ65234.1"/>
    <property type="molecule type" value="Genomic_DNA"/>
</dbReference>
<keyword evidence="9" id="KW-1185">Reference proteome</keyword>
<dbReference type="GO" id="GO:0008270">
    <property type="term" value="F:zinc ion binding"/>
    <property type="evidence" value="ECO:0007669"/>
    <property type="project" value="UniProtKB-KW"/>
</dbReference>
<evidence type="ECO:0000256" key="3">
    <source>
        <dbReference type="ARBA" id="ARBA00022771"/>
    </source>
</evidence>
<evidence type="ECO:0000256" key="5">
    <source>
        <dbReference type="ARBA" id="ARBA00023242"/>
    </source>
</evidence>
<dbReference type="PANTHER" id="PTHR46481:SF10">
    <property type="entry name" value="ZINC FINGER BED DOMAIN-CONTAINING PROTEIN 39"/>
    <property type="match status" value="1"/>
</dbReference>
<dbReference type="Pfam" id="PF05699">
    <property type="entry name" value="Dimer_Tnp_hAT"/>
    <property type="match status" value="1"/>
</dbReference>
<evidence type="ECO:0000256" key="1">
    <source>
        <dbReference type="ARBA" id="ARBA00004123"/>
    </source>
</evidence>
<evidence type="ECO:0000313" key="8">
    <source>
        <dbReference type="EMBL" id="OBZ65234.1"/>
    </source>
</evidence>
<sequence length="851" mass="96569">MSPSAAEASDPTQIIASNKYLERNIKRHEAEFEARLQHDKEQEHHEAQLTTATSEANENPVIPDPSSLNNNEDPPISSGVESWLDSSQTSGTHKRRATTIDSNSSSEEDGPVNTPAPPPENTDKTKKGKNSKRARRNTVESDDADEDGMLKDVDVQAIAAPQPTRDELRCDVDNFFHAPYLKTGFNGKEKGHRDCKLCRPKATLVNEITTLRRHLEARHVGVYRKWAEENDFESRLPGDILKCKDALKAECERQQCIDGHLKKLSPKDRIIAYSEQVFREAAIEWLIATDQPISALEHPKFKAMIDMAARATDGVKIPTHKAARKEIIRMFNAQMAGLRRRLNSDNVRGEVSLTCNAWQAGNVDAYFAVTAHWIDESEPGRIEKKTGKVFNYKNRRINRSCLAHVINLAMQALIATYSKTPHFDPEKPEAHLNVSSGAYRDEVRLIRAIAVKERSSSKRKEIFRRIQVKAGAKKVTQLLIDMRVRWSSTYLMLHRAESNKEHVDTFVYEIGREEKDLTKCRKIDDLKLSMQEWVQVKLFLDLLGHADNVQQSFSSDQVPSLHLAIPTLEALHKAWSSRAERNKYRAFSLALHVAVAKIETYYNKTEDSDAYVVSMYLVPDMKSSHFEKYWSEELQVKAKEHMETIFEHRYEQLHASTSATAPVKKTLSRTTSLLRELSDDEDNNTAEHSSSATPSLSNPQKPWLAEFRRYLETAEHVLEGMSIIQWWGYNAHRYPVWASLARDYLAIMASSVSSERAFSQGGITISDRRNRLKGDVVEALQTLKCALRQDLLFRSPAPSSSFEQNVEETDDMVDSLEDTAEEGAGGWDIILDDDDDDLYTDTEDDEGHMSS</sequence>
<evidence type="ECO:0000259" key="7">
    <source>
        <dbReference type="Pfam" id="PF05699"/>
    </source>
</evidence>
<feature type="compositionally biased region" description="Acidic residues" evidence="6">
    <location>
        <begin position="805"/>
        <end position="821"/>
    </location>
</feature>
<protein>
    <submittedName>
        <fullName evidence="8">Putative AC transposase</fullName>
    </submittedName>
</protein>
<dbReference type="Proteomes" id="UP000092993">
    <property type="component" value="Unassembled WGS sequence"/>
</dbReference>
<feature type="compositionally biased region" description="Polar residues" evidence="6">
    <location>
        <begin position="686"/>
        <end position="699"/>
    </location>
</feature>
<evidence type="ECO:0000256" key="4">
    <source>
        <dbReference type="ARBA" id="ARBA00022833"/>
    </source>
</evidence>
<feature type="compositionally biased region" description="Acidic residues" evidence="6">
    <location>
        <begin position="830"/>
        <end position="851"/>
    </location>
</feature>
<dbReference type="PANTHER" id="PTHR46481">
    <property type="entry name" value="ZINC FINGER BED DOMAIN-CONTAINING PROTEIN 4"/>
    <property type="match status" value="1"/>
</dbReference>
<dbReference type="InterPro" id="IPR052035">
    <property type="entry name" value="ZnF_BED_domain_contain"/>
</dbReference>
<organism evidence="8 9">
    <name type="scientific">Grifola frondosa</name>
    <name type="common">Maitake</name>
    <name type="synonym">Polyporus frondosus</name>
    <dbReference type="NCBI Taxonomy" id="5627"/>
    <lineage>
        <taxon>Eukaryota</taxon>
        <taxon>Fungi</taxon>
        <taxon>Dikarya</taxon>
        <taxon>Basidiomycota</taxon>
        <taxon>Agaricomycotina</taxon>
        <taxon>Agaricomycetes</taxon>
        <taxon>Polyporales</taxon>
        <taxon>Grifolaceae</taxon>
        <taxon>Grifola</taxon>
    </lineage>
</organism>
<feature type="compositionally biased region" description="Polar residues" evidence="6">
    <location>
        <begin position="48"/>
        <end position="57"/>
    </location>
</feature>
<dbReference type="OrthoDB" id="2802474at2759"/>
<evidence type="ECO:0000313" key="9">
    <source>
        <dbReference type="Proteomes" id="UP000092993"/>
    </source>
</evidence>
<dbReference type="GO" id="GO:0005634">
    <property type="term" value="C:nucleus"/>
    <property type="evidence" value="ECO:0007669"/>
    <property type="project" value="UniProtKB-SubCell"/>
</dbReference>
<dbReference type="OMA" id="WQAGNVD"/>
<dbReference type="AlphaFoldDB" id="A0A1C7LR37"/>
<dbReference type="STRING" id="5627.A0A1C7LR37"/>
<keyword evidence="3" id="KW-0863">Zinc-finger</keyword>
<feature type="region of interest" description="Disordered" evidence="6">
    <location>
        <begin position="31"/>
        <end position="150"/>
    </location>
</feature>
<keyword evidence="5" id="KW-0539">Nucleus</keyword>
<name>A0A1C7LR37_GRIFR</name>
<evidence type="ECO:0000256" key="6">
    <source>
        <dbReference type="SAM" id="MobiDB-lite"/>
    </source>
</evidence>
<reference evidence="8 9" key="1">
    <citation type="submission" date="2016-03" db="EMBL/GenBank/DDBJ databases">
        <title>Whole genome sequencing of Grifola frondosa 9006-11.</title>
        <authorList>
            <person name="Min B."/>
            <person name="Park H."/>
            <person name="Kim J.-G."/>
            <person name="Cho H."/>
            <person name="Oh Y.-L."/>
            <person name="Kong W.-S."/>
            <person name="Choi I.-G."/>
        </authorList>
    </citation>
    <scope>NUCLEOTIDE SEQUENCE [LARGE SCALE GENOMIC DNA]</scope>
    <source>
        <strain evidence="8 9">9006-11</strain>
    </source>
</reference>
<accession>A0A1C7LR37</accession>
<feature type="domain" description="HAT C-terminal dimerisation" evidence="7">
    <location>
        <begin position="707"/>
        <end position="784"/>
    </location>
</feature>
<proteinExistence type="predicted"/>
<gene>
    <name evidence="8" type="primary">TRA1_1</name>
    <name evidence="8" type="ORF">A0H81_14717</name>
</gene>
<keyword evidence="2" id="KW-0479">Metal-binding</keyword>
<feature type="region of interest" description="Disordered" evidence="6">
    <location>
        <begin position="676"/>
        <end position="699"/>
    </location>
</feature>